<dbReference type="STRING" id="351605.Gura_2764"/>
<dbReference type="Gene3D" id="1.25.40.10">
    <property type="entry name" value="Tetratricopeptide repeat domain"/>
    <property type="match status" value="1"/>
</dbReference>
<dbReference type="InterPro" id="IPR011990">
    <property type="entry name" value="TPR-like_helical_dom_sf"/>
</dbReference>
<dbReference type="Proteomes" id="UP000006695">
    <property type="component" value="Chromosome"/>
</dbReference>
<dbReference type="AlphaFoldDB" id="A5G570"/>
<dbReference type="KEGG" id="gur:Gura_2764"/>
<protein>
    <recommendedName>
        <fullName evidence="3">Tetratricopeptide repeat protein</fullName>
    </recommendedName>
</protein>
<dbReference type="RefSeq" id="WP_011939614.1">
    <property type="nucleotide sequence ID" value="NC_009483.1"/>
</dbReference>
<dbReference type="HOGENOM" id="CLU_1494180_0_0_7"/>
<evidence type="ECO:0000313" key="1">
    <source>
        <dbReference type="EMBL" id="ABQ26938.1"/>
    </source>
</evidence>
<name>A5G570_GEOUR</name>
<evidence type="ECO:0000313" key="2">
    <source>
        <dbReference type="Proteomes" id="UP000006695"/>
    </source>
</evidence>
<dbReference type="EMBL" id="CP000698">
    <property type="protein sequence ID" value="ABQ26938.1"/>
    <property type="molecule type" value="Genomic_DNA"/>
</dbReference>
<gene>
    <name evidence="1" type="ordered locus">Gura_2764</name>
</gene>
<proteinExistence type="predicted"/>
<keyword evidence="2" id="KW-1185">Reference proteome</keyword>
<accession>A5G570</accession>
<sequence length="181" mass="19771">MFKDRFDRLLWLLLAVAITALLILLGTHSPGGGNDRSATGLNKALEREMAYQARVALLQKLYAPVENLCKSGDLQGALFRLDELARTYPGEAHSHILKGEILHQLGAREEAIASYVQGIKLSGDYIDKKSPLSRHDDIRRLVDEGLKDIGGRAKANPGNASLAAAMKNVYYLQSRLAGGCE</sequence>
<reference evidence="1 2" key="1">
    <citation type="submission" date="2007-05" db="EMBL/GenBank/DDBJ databases">
        <title>Complete sequence of Geobacter uraniireducens Rf4.</title>
        <authorList>
            <consortium name="US DOE Joint Genome Institute"/>
            <person name="Copeland A."/>
            <person name="Lucas S."/>
            <person name="Lapidus A."/>
            <person name="Barry K."/>
            <person name="Detter J.C."/>
            <person name="Glavina del Rio T."/>
            <person name="Hammon N."/>
            <person name="Israni S."/>
            <person name="Dalin E."/>
            <person name="Tice H."/>
            <person name="Pitluck S."/>
            <person name="Chertkov O."/>
            <person name="Brettin T."/>
            <person name="Bruce D."/>
            <person name="Han C."/>
            <person name="Schmutz J."/>
            <person name="Larimer F."/>
            <person name="Land M."/>
            <person name="Hauser L."/>
            <person name="Kyrpides N."/>
            <person name="Mikhailova N."/>
            <person name="Shelobolina E."/>
            <person name="Aklujkar M."/>
            <person name="Lovley D."/>
            <person name="Richardson P."/>
        </authorList>
    </citation>
    <scope>NUCLEOTIDE SEQUENCE [LARGE SCALE GENOMIC DNA]</scope>
    <source>
        <strain evidence="1 2">Rf4</strain>
    </source>
</reference>
<dbReference type="SUPFAM" id="SSF48452">
    <property type="entry name" value="TPR-like"/>
    <property type="match status" value="1"/>
</dbReference>
<evidence type="ECO:0008006" key="3">
    <source>
        <dbReference type="Google" id="ProtNLM"/>
    </source>
</evidence>
<dbReference type="OrthoDB" id="5396447at2"/>
<organism evidence="1 2">
    <name type="scientific">Geotalea uraniireducens (strain Rf4)</name>
    <name type="common">Geobacter uraniireducens</name>
    <dbReference type="NCBI Taxonomy" id="351605"/>
    <lineage>
        <taxon>Bacteria</taxon>
        <taxon>Pseudomonadati</taxon>
        <taxon>Thermodesulfobacteriota</taxon>
        <taxon>Desulfuromonadia</taxon>
        <taxon>Geobacterales</taxon>
        <taxon>Geobacteraceae</taxon>
        <taxon>Geotalea</taxon>
    </lineage>
</organism>